<protein>
    <submittedName>
        <fullName evidence="1">Uncharacterized protein</fullName>
    </submittedName>
</protein>
<dbReference type="RefSeq" id="WP_057897300.1">
    <property type="nucleotide sequence ID" value="NZ_CP080764.1"/>
</dbReference>
<name>A0ABX8YAV5_ANETH</name>
<gene>
    <name evidence="1" type="ORF">K3F53_18155</name>
</gene>
<keyword evidence="2" id="KW-1185">Reference proteome</keyword>
<accession>A0ABX8YAV5</accession>
<dbReference type="EMBL" id="CP080764">
    <property type="protein sequence ID" value="QYY42720.1"/>
    <property type="molecule type" value="Genomic_DNA"/>
</dbReference>
<organism evidence="1 2">
    <name type="scientific">Aneurinibacillus thermoaerophilus</name>
    <dbReference type="NCBI Taxonomy" id="143495"/>
    <lineage>
        <taxon>Bacteria</taxon>
        <taxon>Bacillati</taxon>
        <taxon>Bacillota</taxon>
        <taxon>Bacilli</taxon>
        <taxon>Bacillales</taxon>
        <taxon>Paenibacillaceae</taxon>
        <taxon>Aneurinibacillus group</taxon>
        <taxon>Aneurinibacillus</taxon>
    </lineage>
</organism>
<sequence>MTKKTYIGVHMTQEEKELLEKFAEAIGWSFSELEFYLTKAIAEKMKKEERHTEFLQPSPIN</sequence>
<dbReference type="Proteomes" id="UP000826616">
    <property type="component" value="Chromosome"/>
</dbReference>
<dbReference type="GeneID" id="97143306"/>
<reference evidence="1 2" key="1">
    <citation type="submission" date="2021-08" db="EMBL/GenBank/DDBJ databases">
        <title>Complete genome sequence of the strain Aneurinibacillus thermoaerophilus CCM 8960.</title>
        <authorList>
            <person name="Musilova J."/>
            <person name="Kourilova X."/>
            <person name="Pernicova I."/>
            <person name="Bezdicek M."/>
            <person name="Lengerova M."/>
            <person name="Obruca S."/>
            <person name="Sedlar K."/>
        </authorList>
    </citation>
    <scope>NUCLEOTIDE SEQUENCE [LARGE SCALE GENOMIC DNA]</scope>
    <source>
        <strain evidence="1 2">CCM 8960</strain>
    </source>
</reference>
<evidence type="ECO:0000313" key="1">
    <source>
        <dbReference type="EMBL" id="QYY42720.1"/>
    </source>
</evidence>
<evidence type="ECO:0000313" key="2">
    <source>
        <dbReference type="Proteomes" id="UP000826616"/>
    </source>
</evidence>
<proteinExistence type="predicted"/>